<dbReference type="Proteomes" id="UP000613580">
    <property type="component" value="Unassembled WGS sequence"/>
</dbReference>
<sequence length="454" mass="50353">MVLTFGFYFQAELQEIFSRGFEYDGVFAISERYTLDKAPNPLLAIDGLGDVGCPLGVRDARALSDAGGTFSAAQVSFENPEWQKWIHRTVYTLLRRQLSIDTSLTLVLTKLVLSSPGPQTAGTSRSLPGGEVYVYLPSDFGGGQHTIRYNGRQEVFDPATSSKTSTTIVASLPGVEHTIAPLTSGFSLALVYEIRTSDWDNPVPASLSPGLGGSWPTQNVRKVFHDWKEWLAAGHGIGHAPPYLVYALTGRFDTSALSAGSLTGHDALLVQKVACVGHEFGFVCHLANLKQVRVVTKAIPEDEHDRDRLGQSDYEYDEYTDVVGRPKLSLEVEKVVDLSGAERNLPFFKPRCSDRWESDYLVYGDEVFCFTEEEREPHHTDHPYGGYEDYEMEFKTRPSTRAISSFGAADFGFTRHHGFKSRCELAQTHRLSPSPFRICDDAVLRHIVSALSVV</sequence>
<gene>
    <name evidence="1" type="ORF">HMN09_00783700</name>
</gene>
<dbReference type="EMBL" id="JACAZE010000010">
    <property type="protein sequence ID" value="KAF7305319.1"/>
    <property type="molecule type" value="Genomic_DNA"/>
</dbReference>
<reference evidence="1" key="1">
    <citation type="submission" date="2020-05" db="EMBL/GenBank/DDBJ databases">
        <title>Mycena genomes resolve the evolution of fungal bioluminescence.</title>
        <authorList>
            <person name="Tsai I.J."/>
        </authorList>
    </citation>
    <scope>NUCLEOTIDE SEQUENCE</scope>
    <source>
        <strain evidence="1">110903Hualien_Pintung</strain>
    </source>
</reference>
<evidence type="ECO:0008006" key="3">
    <source>
        <dbReference type="Google" id="ProtNLM"/>
    </source>
</evidence>
<name>A0A8H6WAI6_MYCCL</name>
<organism evidence="1 2">
    <name type="scientific">Mycena chlorophos</name>
    <name type="common">Agaric fungus</name>
    <name type="synonym">Agaricus chlorophos</name>
    <dbReference type="NCBI Taxonomy" id="658473"/>
    <lineage>
        <taxon>Eukaryota</taxon>
        <taxon>Fungi</taxon>
        <taxon>Dikarya</taxon>
        <taxon>Basidiomycota</taxon>
        <taxon>Agaricomycotina</taxon>
        <taxon>Agaricomycetes</taxon>
        <taxon>Agaricomycetidae</taxon>
        <taxon>Agaricales</taxon>
        <taxon>Marasmiineae</taxon>
        <taxon>Mycenaceae</taxon>
        <taxon>Mycena</taxon>
    </lineage>
</organism>
<protein>
    <recommendedName>
        <fullName evidence="3">Fe2OG dioxygenase domain-containing protein</fullName>
    </recommendedName>
</protein>
<evidence type="ECO:0000313" key="2">
    <source>
        <dbReference type="Proteomes" id="UP000613580"/>
    </source>
</evidence>
<dbReference type="OrthoDB" id="3266192at2759"/>
<dbReference type="PANTHER" id="PTHR33099">
    <property type="entry name" value="FE2OG DIOXYGENASE DOMAIN-CONTAINING PROTEIN"/>
    <property type="match status" value="1"/>
</dbReference>
<dbReference type="PANTHER" id="PTHR33099:SF7">
    <property type="entry name" value="MYND-TYPE DOMAIN-CONTAINING PROTEIN"/>
    <property type="match status" value="1"/>
</dbReference>
<dbReference type="AlphaFoldDB" id="A0A8H6WAI6"/>
<comment type="caution">
    <text evidence="1">The sequence shown here is derived from an EMBL/GenBank/DDBJ whole genome shotgun (WGS) entry which is preliminary data.</text>
</comment>
<evidence type="ECO:0000313" key="1">
    <source>
        <dbReference type="EMBL" id="KAF7305319.1"/>
    </source>
</evidence>
<accession>A0A8H6WAI6</accession>
<keyword evidence="2" id="KW-1185">Reference proteome</keyword>
<proteinExistence type="predicted"/>